<name>V4KKN2_EUTSA</name>
<reference evidence="1 2" key="1">
    <citation type="journal article" date="2013" name="Front. Plant Sci.">
        <title>The Reference Genome of the Halophytic Plant Eutrema salsugineum.</title>
        <authorList>
            <person name="Yang R."/>
            <person name="Jarvis D.E."/>
            <person name="Chen H."/>
            <person name="Beilstein M.A."/>
            <person name="Grimwood J."/>
            <person name="Jenkins J."/>
            <person name="Shu S."/>
            <person name="Prochnik S."/>
            <person name="Xin M."/>
            <person name="Ma C."/>
            <person name="Schmutz J."/>
            <person name="Wing R.A."/>
            <person name="Mitchell-Olds T."/>
            <person name="Schumaker K.S."/>
            <person name="Wang X."/>
        </authorList>
    </citation>
    <scope>NUCLEOTIDE SEQUENCE [LARGE SCALE GENOMIC DNA]</scope>
</reference>
<organism evidence="1 2">
    <name type="scientific">Eutrema salsugineum</name>
    <name type="common">Saltwater cress</name>
    <name type="synonym">Sisymbrium salsugineum</name>
    <dbReference type="NCBI Taxonomy" id="72664"/>
    <lineage>
        <taxon>Eukaryota</taxon>
        <taxon>Viridiplantae</taxon>
        <taxon>Streptophyta</taxon>
        <taxon>Embryophyta</taxon>
        <taxon>Tracheophyta</taxon>
        <taxon>Spermatophyta</taxon>
        <taxon>Magnoliopsida</taxon>
        <taxon>eudicotyledons</taxon>
        <taxon>Gunneridae</taxon>
        <taxon>Pentapetalae</taxon>
        <taxon>rosids</taxon>
        <taxon>malvids</taxon>
        <taxon>Brassicales</taxon>
        <taxon>Brassicaceae</taxon>
        <taxon>Eutremeae</taxon>
        <taxon>Eutrema</taxon>
    </lineage>
</organism>
<keyword evidence="2" id="KW-1185">Reference proteome</keyword>
<evidence type="ECO:0000313" key="1">
    <source>
        <dbReference type="EMBL" id="ESQ27833.1"/>
    </source>
</evidence>
<gene>
    <name evidence="1" type="ORF">EUTSA_v10019677mg</name>
</gene>
<dbReference type="Proteomes" id="UP000030689">
    <property type="component" value="Unassembled WGS sequence"/>
</dbReference>
<dbReference type="AlphaFoldDB" id="V4KKN2"/>
<protein>
    <submittedName>
        <fullName evidence="1">Uncharacterized protein</fullName>
    </submittedName>
</protein>
<proteinExistence type="predicted"/>
<dbReference type="EMBL" id="KI517953">
    <property type="protein sequence ID" value="ESQ27833.1"/>
    <property type="molecule type" value="Genomic_DNA"/>
</dbReference>
<accession>V4KKN2</accession>
<dbReference type="Gramene" id="ESQ27833">
    <property type="protein sequence ID" value="ESQ27833"/>
    <property type="gene ID" value="EUTSA_v10019677mg"/>
</dbReference>
<evidence type="ECO:0000313" key="2">
    <source>
        <dbReference type="Proteomes" id="UP000030689"/>
    </source>
</evidence>
<dbReference type="KEGG" id="eus:EUTSA_v10019677mg"/>
<sequence>MAIEKQETHVPQIGFALIPKQYSFHYNKTDDFDSMTCSSLDSRSSSTDAIIIDSDNDKPGNKKKIKKKKVRVGSWRKDVKVFNELSCVFKGLPDSTAKGNDVVSRVDSWLSSTYLHEQSSV</sequence>